<dbReference type="PANTHER" id="PTHR42765:SF1">
    <property type="entry name" value="ISOLEUCINE--TRNA LIGASE, MITOCHONDRIAL"/>
    <property type="match status" value="1"/>
</dbReference>
<comment type="subunit">
    <text evidence="9">Monomer.</text>
</comment>
<dbReference type="SUPFAM" id="SSF52374">
    <property type="entry name" value="Nucleotidylyl transferase"/>
    <property type="match status" value="1"/>
</dbReference>
<feature type="short sequence motif" description="'KMSKS' region" evidence="9">
    <location>
        <begin position="634"/>
        <end position="638"/>
    </location>
</feature>
<comment type="function">
    <text evidence="7 9">Catalyzes the attachment of isoleucine to tRNA(Ile). As IleRS can inadvertently accommodate and process structurally similar amino acids such as valine, to avoid such errors it has two additional distinct tRNA(Ile)-dependent editing activities. One activity is designated as 'pretransfer' editing and involves the hydrolysis of activated Val-AMP. The other activity is designated 'posttransfer' editing and involves deacylation of mischarged Val-tRNA(Ile).</text>
</comment>
<dbReference type="InterPro" id="IPR002300">
    <property type="entry name" value="aa-tRNA-synth_Ia"/>
</dbReference>
<evidence type="ECO:0000259" key="10">
    <source>
        <dbReference type="Pfam" id="PF00133"/>
    </source>
</evidence>
<feature type="binding site" evidence="9">
    <location>
        <position position="970"/>
    </location>
    <ligand>
        <name>Zn(2+)</name>
        <dbReference type="ChEBI" id="CHEBI:29105"/>
    </ligand>
</feature>
<evidence type="ECO:0000256" key="8">
    <source>
        <dbReference type="ARBA" id="ARBA00048359"/>
    </source>
</evidence>
<comment type="subcellular location">
    <subcellularLocation>
        <location evidence="9">Cytoplasm</location>
    </subcellularLocation>
</comment>
<keyword evidence="2 9" id="KW-0436">Ligase</keyword>
<evidence type="ECO:0000313" key="12">
    <source>
        <dbReference type="EMBL" id="HIS82152.1"/>
    </source>
</evidence>
<dbReference type="InterPro" id="IPR014729">
    <property type="entry name" value="Rossmann-like_a/b/a_fold"/>
</dbReference>
<evidence type="ECO:0000256" key="6">
    <source>
        <dbReference type="ARBA" id="ARBA00023146"/>
    </source>
</evidence>
<dbReference type="Gene3D" id="3.90.740.10">
    <property type="entry name" value="Valyl/Leucyl/Isoleucyl-tRNA synthetase, editing domain"/>
    <property type="match status" value="1"/>
</dbReference>
<evidence type="ECO:0000256" key="1">
    <source>
        <dbReference type="ARBA" id="ARBA00006887"/>
    </source>
</evidence>
<evidence type="ECO:0000256" key="4">
    <source>
        <dbReference type="ARBA" id="ARBA00022840"/>
    </source>
</evidence>
<evidence type="ECO:0000259" key="11">
    <source>
        <dbReference type="Pfam" id="PF08264"/>
    </source>
</evidence>
<keyword evidence="9" id="KW-0479">Metal-binding</keyword>
<dbReference type="InterPro" id="IPR023585">
    <property type="entry name" value="Ile-tRNA-ligase_type1"/>
</dbReference>
<feature type="binding site" evidence="9">
    <location>
        <position position="958"/>
    </location>
    <ligand>
        <name>Zn(2+)</name>
        <dbReference type="ChEBI" id="CHEBI:29105"/>
    </ligand>
</feature>
<dbReference type="Gene3D" id="1.10.730.20">
    <property type="match status" value="1"/>
</dbReference>
<comment type="domain">
    <text evidence="9">IleRS has two distinct active sites: one for aminoacylation and one for editing. The misactivated valine is translocated from the active site to the editing site, which sterically excludes the correctly activated isoleucine. The single editing site contains two valyl binding pockets, one specific for each substrate (Val-AMP or Val-tRNA(Ile)).</text>
</comment>
<dbReference type="NCBIfam" id="TIGR00392">
    <property type="entry name" value="ileS"/>
    <property type="match status" value="1"/>
</dbReference>
<dbReference type="HAMAP" id="MF_02002">
    <property type="entry name" value="Ile_tRNA_synth_type1"/>
    <property type="match status" value="1"/>
</dbReference>
<keyword evidence="6 9" id="KW-0030">Aminoacyl-tRNA synthetase</keyword>
<feature type="binding site" evidence="9">
    <location>
        <position position="593"/>
    </location>
    <ligand>
        <name>L-isoleucyl-5'-AMP</name>
        <dbReference type="ChEBI" id="CHEBI:178002"/>
    </ligand>
</feature>
<dbReference type="EMBL" id="DVJO01000021">
    <property type="protein sequence ID" value="HIS82152.1"/>
    <property type="molecule type" value="Genomic_DNA"/>
</dbReference>
<evidence type="ECO:0000256" key="3">
    <source>
        <dbReference type="ARBA" id="ARBA00022741"/>
    </source>
</evidence>
<dbReference type="Gene3D" id="3.40.50.620">
    <property type="entry name" value="HUPs"/>
    <property type="match status" value="2"/>
</dbReference>
<evidence type="ECO:0000256" key="5">
    <source>
        <dbReference type="ARBA" id="ARBA00022917"/>
    </source>
</evidence>
<feature type="domain" description="Aminoacyl-tRNA synthetase class Ia" evidence="10">
    <location>
        <begin position="33"/>
        <end position="672"/>
    </location>
</feature>
<sequence length="978" mass="110875">MSESTKVELKDTLNLPQTTLAMRANATVRELEIQKFWDENKIYEKSIANKDKANKFILHDGPPYLSSEKIHVGTALNKILKDILTKYKSQRGFYSPYVPGYDGHGLPIENAVVKNIKGGRSALTPFELRQKCREFAHKNLVGQESEFKRLGVWGDWEHPYLTINPDYEAEQVRVFGDMYKKGYIEKGMKPVYWCASCETALAEAEVEYADHTSTSIYVRFKFEDEDKKKAFKIAGIDSDKDLYAVIWTTTPWTIPSNMAISMHPKFEYTFFAKGGDVYVVAQELLGAFLSDVEWQESDIKVLGSCVGQDLELLNTIHPLAGRKSPIILGEHVTLDAGTGSVHTAPGHGLEDYEVGCKYGIEVFSPLDGRGVWTSAVNDKDLEGVPYYKGNKIVIEKLQNCGALLKAQEINHSYPHCWRCKNPVIYRATPQWFVKVDKFREETLDAIKGVKWIPASGEARISNMVAGRTDWCISRQRAWGVPIPVFYCEDCGEVIVTDETINRVAEIFEKESSDAWVKYSAEELLPKGFVCPKCGNHSQTSQSSTSNGADVKKAHFRKENDIMDVWFDSGISWRAVVEKRSDELGTTPVEMYLEGSDQHRGWFQSSLLTSVATEGKAPYKTVLTHGFVFGEDGRKMSKSLGNYIRPDDIIKNYGADILRLWAASVDYRNDTKIGDNIIKQLVEIFKKTRNTSRFLLGNLFDFDPAVDYVEYKDLKALDKFALHKLNKLIAEVTEAFENYEFYKYFQHLQNFAAVDLSSFYLDIVKDRLYTAGKKSLSRRACQTVMYEILQALVRMLVPVMPHQAEDIWMSVPECQKSGLRAEAGGLAEAQDRNAVNREQPSSGLISILLSEWPTTNAEWENSKLEEEFTQILKAREVVSRAIEPLRADKKVGSSLEVAVYVNVKDNAVLKANEEELCNIFITSQACVTDEKPSDVLNEYKEDDFTVWVTKAQGEKCSRCWKYRKLNSDGICEECMEAIK</sequence>
<dbReference type="InterPro" id="IPR013155">
    <property type="entry name" value="M/V/L/I-tRNA-synth_anticd-bd"/>
</dbReference>
<keyword evidence="9" id="KW-0963">Cytoplasm</keyword>
<keyword evidence="4 9" id="KW-0067">ATP-binding</keyword>
<dbReference type="InterPro" id="IPR033708">
    <property type="entry name" value="Anticodon_Ile_BEm"/>
</dbReference>
<keyword evidence="3 9" id="KW-0547">Nucleotide-binding</keyword>
<dbReference type="PRINTS" id="PR00984">
    <property type="entry name" value="TRNASYNTHILE"/>
</dbReference>
<dbReference type="Pfam" id="PF08264">
    <property type="entry name" value="Anticodon_1"/>
    <property type="match status" value="1"/>
</dbReference>
<dbReference type="SUPFAM" id="SSF47323">
    <property type="entry name" value="Anticodon-binding domain of a subclass of class I aminoacyl-tRNA synthetases"/>
    <property type="match status" value="1"/>
</dbReference>
<reference evidence="12" key="2">
    <citation type="journal article" date="2021" name="PeerJ">
        <title>Extensive microbial diversity within the chicken gut microbiome revealed by metagenomics and culture.</title>
        <authorList>
            <person name="Gilroy R."/>
            <person name="Ravi A."/>
            <person name="Getino M."/>
            <person name="Pursley I."/>
            <person name="Horton D.L."/>
            <person name="Alikhan N.F."/>
            <person name="Baker D."/>
            <person name="Gharbi K."/>
            <person name="Hall N."/>
            <person name="Watson M."/>
            <person name="Adriaenssens E.M."/>
            <person name="Foster-Nyarko E."/>
            <person name="Jarju S."/>
            <person name="Secka A."/>
            <person name="Antonio M."/>
            <person name="Oren A."/>
            <person name="Chaudhuri R.R."/>
            <person name="La Ragione R."/>
            <person name="Hildebrand F."/>
            <person name="Pallen M.J."/>
        </authorList>
    </citation>
    <scope>NUCLEOTIDE SEQUENCE</scope>
    <source>
        <strain evidence="12">CHK152-2994</strain>
    </source>
</reference>
<comment type="caution">
    <text evidence="12">The sequence shown here is derived from an EMBL/GenBank/DDBJ whole genome shotgun (WGS) entry which is preliminary data.</text>
</comment>
<dbReference type="GO" id="GO:0008270">
    <property type="term" value="F:zinc ion binding"/>
    <property type="evidence" value="ECO:0007669"/>
    <property type="project" value="UniProtKB-UniRule"/>
</dbReference>
<dbReference type="PANTHER" id="PTHR42765">
    <property type="entry name" value="SOLEUCYL-TRNA SYNTHETASE"/>
    <property type="match status" value="1"/>
</dbReference>
<dbReference type="GO" id="GO:0005829">
    <property type="term" value="C:cytosol"/>
    <property type="evidence" value="ECO:0007669"/>
    <property type="project" value="TreeGrafter"/>
</dbReference>
<dbReference type="GO" id="GO:0000049">
    <property type="term" value="F:tRNA binding"/>
    <property type="evidence" value="ECO:0007669"/>
    <property type="project" value="InterPro"/>
</dbReference>
<keyword evidence="9" id="KW-0862">Zinc</keyword>
<evidence type="ECO:0000256" key="9">
    <source>
        <dbReference type="HAMAP-Rule" id="MF_02002"/>
    </source>
</evidence>
<comment type="caution">
    <text evidence="9">Lacks conserved residue(s) required for the propagation of feature annotation.</text>
</comment>
<dbReference type="Proteomes" id="UP000824139">
    <property type="component" value="Unassembled WGS sequence"/>
</dbReference>
<dbReference type="Gene3D" id="1.10.10.830">
    <property type="entry name" value="Ile-tRNA synthetase CP2 domain-like"/>
    <property type="match status" value="1"/>
</dbReference>
<proteinExistence type="inferred from homology"/>
<evidence type="ECO:0000313" key="13">
    <source>
        <dbReference type="Proteomes" id="UP000824139"/>
    </source>
</evidence>
<dbReference type="GO" id="GO:0005524">
    <property type="term" value="F:ATP binding"/>
    <property type="evidence" value="ECO:0007669"/>
    <property type="project" value="UniProtKB-UniRule"/>
</dbReference>
<accession>A0A9D1FU76</accession>
<dbReference type="InterPro" id="IPR009080">
    <property type="entry name" value="tRNAsynth_Ia_anticodon-bd"/>
</dbReference>
<dbReference type="InterPro" id="IPR050081">
    <property type="entry name" value="Ile-tRNA_ligase"/>
</dbReference>
<feature type="binding site" evidence="9">
    <location>
        <position position="973"/>
    </location>
    <ligand>
        <name>Zn(2+)</name>
        <dbReference type="ChEBI" id="CHEBI:29105"/>
    </ligand>
</feature>
<feature type="binding site" evidence="9">
    <location>
        <position position="955"/>
    </location>
    <ligand>
        <name>Zn(2+)</name>
        <dbReference type="ChEBI" id="CHEBI:29105"/>
    </ligand>
</feature>
<name>A0A9D1FU76_9BACT</name>
<comment type="catalytic activity">
    <reaction evidence="8 9">
        <text>tRNA(Ile) + L-isoleucine + ATP = L-isoleucyl-tRNA(Ile) + AMP + diphosphate</text>
        <dbReference type="Rhea" id="RHEA:11060"/>
        <dbReference type="Rhea" id="RHEA-COMP:9666"/>
        <dbReference type="Rhea" id="RHEA-COMP:9695"/>
        <dbReference type="ChEBI" id="CHEBI:30616"/>
        <dbReference type="ChEBI" id="CHEBI:33019"/>
        <dbReference type="ChEBI" id="CHEBI:58045"/>
        <dbReference type="ChEBI" id="CHEBI:78442"/>
        <dbReference type="ChEBI" id="CHEBI:78528"/>
        <dbReference type="ChEBI" id="CHEBI:456215"/>
        <dbReference type="EC" id="6.1.1.5"/>
    </reaction>
</comment>
<organism evidence="12 13">
    <name type="scientific">Candidatus Scatenecus faecavium</name>
    <dbReference type="NCBI Taxonomy" id="2840915"/>
    <lineage>
        <taxon>Bacteria</taxon>
        <taxon>Candidatus Scatenecus</taxon>
    </lineage>
</organism>
<evidence type="ECO:0000256" key="7">
    <source>
        <dbReference type="ARBA" id="ARBA00025217"/>
    </source>
</evidence>
<dbReference type="GO" id="GO:0006428">
    <property type="term" value="P:isoleucyl-tRNA aminoacylation"/>
    <property type="evidence" value="ECO:0007669"/>
    <property type="project" value="UniProtKB-UniRule"/>
</dbReference>
<dbReference type="AlphaFoldDB" id="A0A9D1FU76"/>
<comment type="similarity">
    <text evidence="1 9">Belongs to the class-I aminoacyl-tRNA synthetase family. IleS type 1 subfamily.</text>
</comment>
<protein>
    <recommendedName>
        <fullName evidence="9">Isoleucine--tRNA ligase</fullName>
        <ecNumber evidence="9">6.1.1.5</ecNumber>
    </recommendedName>
    <alternativeName>
        <fullName evidence="9">Isoleucyl-tRNA synthetase</fullName>
        <shortName evidence="9">IleRS</shortName>
    </alternativeName>
</protein>
<dbReference type="Pfam" id="PF00133">
    <property type="entry name" value="tRNA-synt_1"/>
    <property type="match status" value="1"/>
</dbReference>
<dbReference type="GO" id="GO:0002161">
    <property type="term" value="F:aminoacyl-tRNA deacylase activity"/>
    <property type="evidence" value="ECO:0007669"/>
    <property type="project" value="InterPro"/>
</dbReference>
<dbReference type="GO" id="GO:0004822">
    <property type="term" value="F:isoleucine-tRNA ligase activity"/>
    <property type="evidence" value="ECO:0007669"/>
    <property type="project" value="UniProtKB-UniRule"/>
</dbReference>
<keyword evidence="5 9" id="KW-0648">Protein biosynthesis</keyword>
<reference evidence="12" key="1">
    <citation type="submission" date="2020-10" db="EMBL/GenBank/DDBJ databases">
        <authorList>
            <person name="Gilroy R."/>
        </authorList>
    </citation>
    <scope>NUCLEOTIDE SEQUENCE</scope>
    <source>
        <strain evidence="12">CHK152-2994</strain>
    </source>
</reference>
<dbReference type="InterPro" id="IPR009008">
    <property type="entry name" value="Val/Leu/Ile-tRNA-synth_edit"/>
</dbReference>
<dbReference type="InterPro" id="IPR002301">
    <property type="entry name" value="Ile-tRNA-ligase"/>
</dbReference>
<evidence type="ECO:0000256" key="2">
    <source>
        <dbReference type="ARBA" id="ARBA00022598"/>
    </source>
</evidence>
<feature type="binding site" evidence="9">
    <location>
        <position position="637"/>
    </location>
    <ligand>
        <name>ATP</name>
        <dbReference type="ChEBI" id="CHEBI:30616"/>
    </ligand>
</feature>
<dbReference type="EC" id="6.1.1.5" evidence="9"/>
<dbReference type="CDD" id="cd00818">
    <property type="entry name" value="IleRS_core"/>
    <property type="match status" value="1"/>
</dbReference>
<comment type="cofactor">
    <cofactor evidence="9">
        <name>Zn(2+)</name>
        <dbReference type="ChEBI" id="CHEBI:29105"/>
    </cofactor>
    <text evidence="9">Binds 1 zinc ion per subunit.</text>
</comment>
<dbReference type="SUPFAM" id="SSF50677">
    <property type="entry name" value="ValRS/IleRS/LeuRS editing domain"/>
    <property type="match status" value="1"/>
</dbReference>
<gene>
    <name evidence="9 12" type="primary">ileS</name>
    <name evidence="12" type="ORF">IAD41_00895</name>
</gene>
<feature type="domain" description="Methionyl/Valyl/Leucyl/Isoleucyl-tRNA synthetase anticodon-binding" evidence="11">
    <location>
        <begin position="717"/>
        <end position="899"/>
    </location>
</feature>
<dbReference type="CDD" id="cd07960">
    <property type="entry name" value="Anticodon_Ia_Ile_BEm"/>
    <property type="match status" value="1"/>
</dbReference>